<feature type="binding site" evidence="7 9">
    <location>
        <position position="47"/>
    </location>
    <ligand>
        <name>substrate</name>
    </ligand>
</feature>
<dbReference type="Proteomes" id="UP000528964">
    <property type="component" value="Unassembled WGS sequence"/>
</dbReference>
<sequence>MSASGQAVTAPAPADPRDRLIVGLDVATVAEAEAMVERLGDSVAIYKIGFELVMAGGLALAERLARSDKKVFVDMKLHDIGATVEKATRQVARLGAAFLTVHAYPQTLRAAAEGRGDSSLKILGVTVLTSWDAADIREAGFQDTPEELVARRVGHALAAGADGVICAPTDLAGVRRIAPRPFLAVTPGVRPAGAALGDQKRVATPGEAIRAGADLLVVARPVIAAADPRAAAEDILAEIGRAG</sequence>
<reference evidence="12 13" key="1">
    <citation type="submission" date="2020-08" db="EMBL/GenBank/DDBJ databases">
        <title>Genomic Encyclopedia of Type Strains, Phase IV (KMG-IV): sequencing the most valuable type-strain genomes for metagenomic binning, comparative biology and taxonomic classification.</title>
        <authorList>
            <person name="Goeker M."/>
        </authorList>
    </citation>
    <scope>NUCLEOTIDE SEQUENCE [LARGE SCALE GENOMIC DNA]</scope>
    <source>
        <strain evidence="12 13">DSM 25481</strain>
    </source>
</reference>
<dbReference type="InterPro" id="IPR011060">
    <property type="entry name" value="RibuloseP-bd_barrel"/>
</dbReference>
<feature type="binding site" evidence="7 9">
    <location>
        <position position="25"/>
    </location>
    <ligand>
        <name>substrate</name>
    </ligand>
</feature>
<dbReference type="EMBL" id="JACIDR010000002">
    <property type="protein sequence ID" value="MBB3973223.1"/>
    <property type="molecule type" value="Genomic_DNA"/>
</dbReference>
<dbReference type="InterPro" id="IPR047596">
    <property type="entry name" value="OMPdecase_bac"/>
</dbReference>
<dbReference type="CDD" id="cd04725">
    <property type="entry name" value="OMP_decarboxylase_like"/>
    <property type="match status" value="1"/>
</dbReference>
<feature type="binding site" evidence="7">
    <location>
        <begin position="74"/>
        <end position="83"/>
    </location>
    <ligand>
        <name>substrate</name>
    </ligand>
</feature>
<feature type="binding site" evidence="7 9">
    <location>
        <position position="129"/>
    </location>
    <ligand>
        <name>substrate</name>
    </ligand>
</feature>
<dbReference type="Gene3D" id="3.20.20.70">
    <property type="entry name" value="Aldolase class I"/>
    <property type="match status" value="1"/>
</dbReference>
<gene>
    <name evidence="7" type="primary">pyrF</name>
    <name evidence="12" type="ORF">GGR24_001880</name>
</gene>
<dbReference type="PANTHER" id="PTHR32119">
    <property type="entry name" value="OROTIDINE 5'-PHOSPHATE DECARBOXYLASE"/>
    <property type="match status" value="1"/>
</dbReference>
<dbReference type="RefSeq" id="WP_183395066.1">
    <property type="nucleotide sequence ID" value="NZ_JACIDR010000002.1"/>
</dbReference>
<accession>A0A7W6CY27</accession>
<comment type="caution">
    <text evidence="12">The sequence shown here is derived from an EMBL/GenBank/DDBJ whole genome shotgun (WGS) entry which is preliminary data.</text>
</comment>
<evidence type="ECO:0000256" key="1">
    <source>
        <dbReference type="ARBA" id="ARBA00002356"/>
    </source>
</evidence>
<dbReference type="NCBIfam" id="NF001273">
    <property type="entry name" value="PRK00230.1"/>
    <property type="match status" value="1"/>
</dbReference>
<dbReference type="HAMAP" id="MF_01200_B">
    <property type="entry name" value="OMPdecase_type1_B"/>
    <property type="match status" value="1"/>
</dbReference>
<protein>
    <recommendedName>
        <fullName evidence="7">Orotidine 5'-phosphate decarboxylase</fullName>
        <ecNumber evidence="7">4.1.1.23</ecNumber>
    </recommendedName>
    <alternativeName>
        <fullName evidence="7">OMP decarboxylase</fullName>
        <shortName evidence="7">OMPDCase</shortName>
        <shortName evidence="7">OMPdecase</shortName>
    </alternativeName>
</protein>
<dbReference type="InterPro" id="IPR018089">
    <property type="entry name" value="OMPdecase_AS"/>
</dbReference>
<feature type="binding site" evidence="7 9">
    <location>
        <position position="199"/>
    </location>
    <ligand>
        <name>substrate</name>
    </ligand>
</feature>
<feature type="active site" description="For OMPdecase activity" evidence="8">
    <location>
        <position position="79"/>
    </location>
</feature>
<evidence type="ECO:0000313" key="12">
    <source>
        <dbReference type="EMBL" id="MBB3973223.1"/>
    </source>
</evidence>
<evidence type="ECO:0000256" key="4">
    <source>
        <dbReference type="ARBA" id="ARBA00022975"/>
    </source>
</evidence>
<dbReference type="EC" id="4.1.1.23" evidence="7"/>
<name>A0A7W6CY27_9HYPH</name>
<comment type="function">
    <text evidence="1 7">Catalyzes the decarboxylation of orotidine 5'-monophosphate (OMP) to uridine 5'-monophosphate (UMP).</text>
</comment>
<dbReference type="GO" id="GO:0004590">
    <property type="term" value="F:orotidine-5'-phosphate decarboxylase activity"/>
    <property type="evidence" value="ECO:0007669"/>
    <property type="project" value="UniProtKB-UniRule"/>
</dbReference>
<dbReference type="InterPro" id="IPR013785">
    <property type="entry name" value="Aldolase_TIM"/>
</dbReference>
<dbReference type="InterPro" id="IPR001754">
    <property type="entry name" value="OMPdeCOase_dom"/>
</dbReference>
<comment type="caution">
    <text evidence="7">Lacks conserved residue(s) required for the propagation of feature annotation.</text>
</comment>
<evidence type="ECO:0000256" key="7">
    <source>
        <dbReference type="HAMAP-Rule" id="MF_01200"/>
    </source>
</evidence>
<dbReference type="SMART" id="SM00934">
    <property type="entry name" value="OMPdecase"/>
    <property type="match status" value="1"/>
</dbReference>
<evidence type="ECO:0000313" key="13">
    <source>
        <dbReference type="Proteomes" id="UP000528964"/>
    </source>
</evidence>
<evidence type="ECO:0000259" key="11">
    <source>
        <dbReference type="SMART" id="SM00934"/>
    </source>
</evidence>
<evidence type="ECO:0000256" key="5">
    <source>
        <dbReference type="ARBA" id="ARBA00023239"/>
    </source>
</evidence>
<dbReference type="GO" id="GO:0044205">
    <property type="term" value="P:'de novo' UMP biosynthetic process"/>
    <property type="evidence" value="ECO:0007669"/>
    <property type="project" value="UniProtKB-UniRule"/>
</dbReference>
<organism evidence="12 13">
    <name type="scientific">Hansschlegelia beijingensis</name>
    <dbReference type="NCBI Taxonomy" id="1133344"/>
    <lineage>
        <taxon>Bacteria</taxon>
        <taxon>Pseudomonadati</taxon>
        <taxon>Pseudomonadota</taxon>
        <taxon>Alphaproteobacteria</taxon>
        <taxon>Hyphomicrobiales</taxon>
        <taxon>Methylopilaceae</taxon>
        <taxon>Hansschlegelia</taxon>
    </lineage>
</organism>
<evidence type="ECO:0000256" key="9">
    <source>
        <dbReference type="PIRSR" id="PIRSR614732-2"/>
    </source>
</evidence>
<proteinExistence type="inferred from homology"/>
<dbReference type="NCBIfam" id="TIGR01740">
    <property type="entry name" value="pyrF"/>
    <property type="match status" value="1"/>
</dbReference>
<dbReference type="GO" id="GO:0006207">
    <property type="term" value="P:'de novo' pyrimidine nucleobase biosynthetic process"/>
    <property type="evidence" value="ECO:0007669"/>
    <property type="project" value="InterPro"/>
</dbReference>
<feature type="domain" description="Orotidine 5'-phosphate decarboxylase" evidence="11">
    <location>
        <begin position="19"/>
        <end position="235"/>
    </location>
</feature>
<dbReference type="PROSITE" id="PS00156">
    <property type="entry name" value="OMPDECASE"/>
    <property type="match status" value="1"/>
</dbReference>
<comment type="catalytic activity">
    <reaction evidence="6 7 10">
        <text>orotidine 5'-phosphate + H(+) = UMP + CO2</text>
        <dbReference type="Rhea" id="RHEA:11596"/>
        <dbReference type="ChEBI" id="CHEBI:15378"/>
        <dbReference type="ChEBI" id="CHEBI:16526"/>
        <dbReference type="ChEBI" id="CHEBI:57538"/>
        <dbReference type="ChEBI" id="CHEBI:57865"/>
        <dbReference type="EC" id="4.1.1.23"/>
    </reaction>
</comment>
<evidence type="ECO:0000256" key="2">
    <source>
        <dbReference type="ARBA" id="ARBA00004861"/>
    </source>
</evidence>
<feature type="binding site" evidence="9">
    <location>
        <position position="219"/>
    </location>
    <ligand>
        <name>substrate</name>
    </ligand>
</feature>
<feature type="active site" description="Proton donor" evidence="7">
    <location>
        <position position="76"/>
    </location>
</feature>
<dbReference type="AlphaFoldDB" id="A0A7W6CY27"/>
<evidence type="ECO:0000256" key="6">
    <source>
        <dbReference type="ARBA" id="ARBA00049157"/>
    </source>
</evidence>
<keyword evidence="5 7" id="KW-0456">Lyase</keyword>
<dbReference type="InterPro" id="IPR014732">
    <property type="entry name" value="OMPdecase"/>
</dbReference>
<comment type="subunit">
    <text evidence="7">Homodimer.</text>
</comment>
<feature type="active site" description="For OMPdecase activity" evidence="8">
    <location>
        <position position="74"/>
    </location>
</feature>
<evidence type="ECO:0000256" key="10">
    <source>
        <dbReference type="RuleBase" id="RU000512"/>
    </source>
</evidence>
<evidence type="ECO:0000256" key="3">
    <source>
        <dbReference type="ARBA" id="ARBA00022793"/>
    </source>
</evidence>
<feature type="binding site" evidence="7 9">
    <location>
        <position position="220"/>
    </location>
    <ligand>
        <name>substrate</name>
    </ligand>
</feature>
<dbReference type="UniPathway" id="UPA00070">
    <property type="reaction ID" value="UER00120"/>
</dbReference>
<dbReference type="SUPFAM" id="SSF51366">
    <property type="entry name" value="Ribulose-phoshate binding barrel"/>
    <property type="match status" value="1"/>
</dbReference>
<feature type="active site" description="For OMPdecase activity" evidence="8">
    <location>
        <position position="76"/>
    </location>
</feature>
<comment type="similarity">
    <text evidence="7">Belongs to the OMP decarboxylase family. Type 1 subfamily.</text>
</comment>
<evidence type="ECO:0000256" key="8">
    <source>
        <dbReference type="PIRSR" id="PIRSR614732-1"/>
    </source>
</evidence>
<dbReference type="GO" id="GO:0005829">
    <property type="term" value="C:cytosol"/>
    <property type="evidence" value="ECO:0007669"/>
    <property type="project" value="TreeGrafter"/>
</dbReference>
<dbReference type="Pfam" id="PF00215">
    <property type="entry name" value="OMPdecase"/>
    <property type="match status" value="1"/>
</dbReference>
<dbReference type="PANTHER" id="PTHR32119:SF2">
    <property type="entry name" value="OROTIDINE 5'-PHOSPHATE DECARBOXYLASE"/>
    <property type="match status" value="1"/>
</dbReference>
<feature type="binding site" evidence="7 9">
    <location>
        <position position="190"/>
    </location>
    <ligand>
        <name>substrate</name>
    </ligand>
</feature>
<comment type="pathway">
    <text evidence="2 7 10">Pyrimidine metabolism; UMP biosynthesis via de novo pathway; UMP from orotate: step 2/2.</text>
</comment>
<keyword evidence="4 7" id="KW-0665">Pyrimidine biosynthesis</keyword>
<keyword evidence="3 7" id="KW-0210">Decarboxylase</keyword>
<keyword evidence="13" id="KW-1185">Reference proteome</keyword>